<reference evidence="1" key="1">
    <citation type="submission" date="2007-07" db="EMBL/GenBank/DDBJ databases">
        <title>PCAP assembly of the Caenorhabditis remanei genome.</title>
        <authorList>
            <consortium name="The Caenorhabditis remanei Sequencing Consortium"/>
            <person name="Wilson R.K."/>
        </authorList>
    </citation>
    <scope>NUCLEOTIDE SEQUENCE [LARGE SCALE GENOMIC DNA]</scope>
    <source>
        <strain evidence="1">PB4641</strain>
    </source>
</reference>
<dbReference type="AlphaFoldDB" id="E3LPG7"/>
<dbReference type="InParanoid" id="E3LPG7"/>
<dbReference type="EMBL" id="DS268412">
    <property type="protein sequence ID" value="EFP05669.1"/>
    <property type="molecule type" value="Genomic_DNA"/>
</dbReference>
<gene>
    <name evidence="1" type="ORF">CRE_27282</name>
</gene>
<evidence type="ECO:0000313" key="1">
    <source>
        <dbReference type="EMBL" id="EFP05669.1"/>
    </source>
</evidence>
<sequence>MTNRFDSLCRLGGSLVSSMDCSDSWEGRSNEDWSTGSVCSTKASNLADYISSDIGKAIRMTFGLSQDSISF</sequence>
<proteinExistence type="predicted"/>
<name>E3LPG7_CAERE</name>
<accession>E3LPG7</accession>
<keyword evidence="2" id="KW-1185">Reference proteome</keyword>
<dbReference type="HOGENOM" id="CLU_2742485_0_0_1"/>
<evidence type="ECO:0000313" key="2">
    <source>
        <dbReference type="Proteomes" id="UP000008281"/>
    </source>
</evidence>
<dbReference type="Proteomes" id="UP000008281">
    <property type="component" value="Unassembled WGS sequence"/>
</dbReference>
<protein>
    <submittedName>
        <fullName evidence="1">Uncharacterized protein</fullName>
    </submittedName>
</protein>
<organism evidence="2">
    <name type="scientific">Caenorhabditis remanei</name>
    <name type="common">Caenorhabditis vulgaris</name>
    <dbReference type="NCBI Taxonomy" id="31234"/>
    <lineage>
        <taxon>Eukaryota</taxon>
        <taxon>Metazoa</taxon>
        <taxon>Ecdysozoa</taxon>
        <taxon>Nematoda</taxon>
        <taxon>Chromadorea</taxon>
        <taxon>Rhabditida</taxon>
        <taxon>Rhabditina</taxon>
        <taxon>Rhabditomorpha</taxon>
        <taxon>Rhabditoidea</taxon>
        <taxon>Rhabditidae</taxon>
        <taxon>Peloderinae</taxon>
        <taxon>Caenorhabditis</taxon>
    </lineage>
</organism>